<name>A0ABS2SQF4_9BACI</name>
<protein>
    <recommendedName>
        <fullName evidence="2">Cpl-7 lysozyme C-terminal domain-containing protein</fullName>
    </recommendedName>
</protein>
<reference evidence="3" key="1">
    <citation type="submission" date="2021-01" db="EMBL/GenBank/DDBJ databases">
        <title>Genomic Encyclopedia of Type Strains, Phase IV (KMG-IV): sequencing the most valuable type-strain genomes for metagenomic binning, comparative biology and taxonomic classification.</title>
        <authorList>
            <person name="Goeker M."/>
        </authorList>
    </citation>
    <scope>NUCLEOTIDE SEQUENCE</scope>
    <source>
        <strain evidence="3">DSM 21943</strain>
    </source>
</reference>
<organism evidence="3 4">
    <name type="scientific">Shouchella xiaoxiensis</name>
    <dbReference type="NCBI Taxonomy" id="766895"/>
    <lineage>
        <taxon>Bacteria</taxon>
        <taxon>Bacillati</taxon>
        <taxon>Bacillota</taxon>
        <taxon>Bacilli</taxon>
        <taxon>Bacillales</taxon>
        <taxon>Bacillaceae</taxon>
        <taxon>Shouchella</taxon>
    </lineage>
</organism>
<dbReference type="Proteomes" id="UP001179280">
    <property type="component" value="Unassembled WGS sequence"/>
</dbReference>
<dbReference type="SUPFAM" id="SSF158634">
    <property type="entry name" value="RPA2825-like"/>
    <property type="match status" value="1"/>
</dbReference>
<dbReference type="InterPro" id="IPR013168">
    <property type="entry name" value="Cpl_7_lyso_C"/>
</dbReference>
<dbReference type="EMBL" id="JAFBCV010000002">
    <property type="protein sequence ID" value="MBM7837741.1"/>
    <property type="molecule type" value="Genomic_DNA"/>
</dbReference>
<dbReference type="InterPro" id="IPR036505">
    <property type="entry name" value="Amidase/PGRP_sf"/>
</dbReference>
<gene>
    <name evidence="3" type="ORF">JOC54_000972</name>
</gene>
<dbReference type="SUPFAM" id="SSF55846">
    <property type="entry name" value="N-acetylmuramoyl-L-alanine amidase-like"/>
    <property type="match status" value="1"/>
</dbReference>
<feature type="region of interest" description="Disordered" evidence="1">
    <location>
        <begin position="115"/>
        <end position="139"/>
    </location>
</feature>
<comment type="caution">
    <text evidence="3">The sequence shown here is derived from an EMBL/GenBank/DDBJ whole genome shotgun (WGS) entry which is preliminary data.</text>
</comment>
<dbReference type="Gene3D" id="3.40.80.10">
    <property type="entry name" value="Peptidoglycan recognition protein-like"/>
    <property type="match status" value="1"/>
</dbReference>
<evidence type="ECO:0000313" key="4">
    <source>
        <dbReference type="Proteomes" id="UP001179280"/>
    </source>
</evidence>
<accession>A0ABS2SQF4</accession>
<sequence>MGNGSFTEAQEKAWDERVAYNMQRLNIKADNVKGHREMPNASTACPGINMNLVRARITNGAVGGEIIEKRPSKPSTGKSIDQVAEEVRKGAWGNNPQREADLKAAGYDAAAVQRRVNELERSSNSKPAPAQAKPKGNQTTGSIVVYLDSVGVNSSFSNRARLAQQHGTSNYSGTATQNTRLLNILRGGGSTSAPSKPAVRAGEGIVNWMNRAKLDSSYTNRARLAAQHGY</sequence>
<dbReference type="Pfam" id="PF08230">
    <property type="entry name" value="CW_7"/>
    <property type="match status" value="1"/>
</dbReference>
<evidence type="ECO:0000259" key="2">
    <source>
        <dbReference type="SMART" id="SM01095"/>
    </source>
</evidence>
<evidence type="ECO:0000313" key="3">
    <source>
        <dbReference type="EMBL" id="MBM7837741.1"/>
    </source>
</evidence>
<evidence type="ECO:0000256" key="1">
    <source>
        <dbReference type="SAM" id="MobiDB-lite"/>
    </source>
</evidence>
<feature type="domain" description="Cpl-7 lysozyme C-terminal" evidence="2">
    <location>
        <begin position="80"/>
        <end position="121"/>
    </location>
</feature>
<keyword evidence="4" id="KW-1185">Reference proteome</keyword>
<proteinExistence type="predicted"/>
<dbReference type="SMART" id="SM01095">
    <property type="entry name" value="Cpl-7"/>
    <property type="match status" value="1"/>
</dbReference>